<organism evidence="2 3">
    <name type="scientific">Eggerthella lenta</name>
    <name type="common">Eubacterium lentum</name>
    <dbReference type="NCBI Taxonomy" id="84112"/>
    <lineage>
        <taxon>Bacteria</taxon>
        <taxon>Bacillati</taxon>
        <taxon>Actinomycetota</taxon>
        <taxon>Coriobacteriia</taxon>
        <taxon>Eggerthellales</taxon>
        <taxon>Eggerthellaceae</taxon>
        <taxon>Eggerthella</taxon>
    </lineage>
</organism>
<dbReference type="EMBL" id="PPTU01000008">
    <property type="protein sequence ID" value="RDB70865.1"/>
    <property type="molecule type" value="Genomic_DNA"/>
</dbReference>
<evidence type="ECO:0000313" key="3">
    <source>
        <dbReference type="Proteomes" id="UP000253752"/>
    </source>
</evidence>
<dbReference type="NCBIfam" id="TIGR02453">
    <property type="entry name" value="TIGR02453 family protein"/>
    <property type="match status" value="1"/>
</dbReference>
<dbReference type="InterPro" id="IPR012808">
    <property type="entry name" value="CHP02453"/>
</dbReference>
<dbReference type="AlphaFoldDB" id="A0A369MVT1"/>
<dbReference type="Proteomes" id="UP000253970">
    <property type="component" value="Unassembled WGS sequence"/>
</dbReference>
<evidence type="ECO:0000313" key="2">
    <source>
        <dbReference type="EMBL" id="RDB80337.1"/>
    </source>
</evidence>
<dbReference type="RefSeq" id="WP_114516316.1">
    <property type="nucleotide sequence ID" value="NZ_JAKNJA010000005.1"/>
</dbReference>
<dbReference type="InterPro" id="IPR015996">
    <property type="entry name" value="UCP028451"/>
</dbReference>
<dbReference type="Proteomes" id="UP000253752">
    <property type="component" value="Unassembled WGS sequence"/>
</dbReference>
<gene>
    <name evidence="2" type="ORF">C1872_05285</name>
    <name evidence="1" type="ORF">C1875_06590</name>
</gene>
<protein>
    <submittedName>
        <fullName evidence="2">TIGR02453 family protein</fullName>
    </submittedName>
</protein>
<dbReference type="PANTHER" id="PTHR36452:SF1">
    <property type="entry name" value="DUF2461 DOMAIN-CONTAINING PROTEIN"/>
    <property type="match status" value="1"/>
</dbReference>
<dbReference type="PANTHER" id="PTHR36452">
    <property type="entry name" value="CHROMOSOME 12, WHOLE GENOME SHOTGUN SEQUENCE"/>
    <property type="match status" value="1"/>
</dbReference>
<sequence length="226" mass="25252">MPNVLMLDFLADLRENNSLDWMHAHKKRKKEAQNAFLELVQGCIADLAETEPCLAALDAKDLVFRINRDTRFSDDKSPYNPTFRAHISPAGRMPVPVGYFVSVTPGGSFAGGGLFAPHFKDATRMVRDRIAADPQAFLDIVEAPGFAERFRFVGMPLKNVPKGYDPQSPAAEYLKCKCWAVEEHFDDAVVADDEACRRALLDSFAAMKTFNEYLNEALKGFAMPTR</sequence>
<comment type="caution">
    <text evidence="2">The sequence shown here is derived from an EMBL/GenBank/DDBJ whole genome shotgun (WGS) entry which is preliminary data.</text>
</comment>
<name>A0A369MVT1_EGGLN</name>
<dbReference type="EMBL" id="PPTX01000006">
    <property type="protein sequence ID" value="RDB80337.1"/>
    <property type="molecule type" value="Genomic_DNA"/>
</dbReference>
<reference evidence="3 4" key="1">
    <citation type="journal article" date="2018" name="Elife">
        <title>Discovery and characterization of a prevalent human gut bacterial enzyme sufficient for the inactivation of a family of plant toxins.</title>
        <authorList>
            <person name="Koppel N."/>
            <person name="Bisanz J.E."/>
            <person name="Pandelia M.E."/>
            <person name="Turnbaugh P.J."/>
            <person name="Balskus E.P."/>
        </authorList>
    </citation>
    <scope>NUCLEOTIDE SEQUENCE [LARGE SCALE GENOMIC DNA]</scope>
    <source>
        <strain evidence="2 3">MR1 #12</strain>
        <strain evidence="1 4">W1 BHI 6</strain>
    </source>
</reference>
<proteinExistence type="predicted"/>
<evidence type="ECO:0000313" key="1">
    <source>
        <dbReference type="EMBL" id="RDB70865.1"/>
    </source>
</evidence>
<evidence type="ECO:0000313" key="4">
    <source>
        <dbReference type="Proteomes" id="UP000253970"/>
    </source>
</evidence>
<dbReference type="Pfam" id="PF09365">
    <property type="entry name" value="DUF2461"/>
    <property type="match status" value="1"/>
</dbReference>
<accession>A0A369MVT1</accession>
<dbReference type="PIRSF" id="PIRSF028451">
    <property type="entry name" value="UCP028451"/>
    <property type="match status" value="1"/>
</dbReference>